<accession>A0A838XNT8</accession>
<dbReference type="CDD" id="cd01836">
    <property type="entry name" value="FeeA_FeeB_like"/>
    <property type="match status" value="1"/>
</dbReference>
<dbReference type="InterPro" id="IPR036514">
    <property type="entry name" value="SGNH_hydro_sf"/>
</dbReference>
<dbReference type="Pfam" id="PF13472">
    <property type="entry name" value="Lipase_GDSL_2"/>
    <property type="match status" value="1"/>
</dbReference>
<dbReference type="Gene3D" id="3.40.50.1110">
    <property type="entry name" value="SGNH hydrolase"/>
    <property type="match status" value="1"/>
</dbReference>
<dbReference type="SUPFAM" id="SSF52266">
    <property type="entry name" value="SGNH hydrolase"/>
    <property type="match status" value="1"/>
</dbReference>
<reference evidence="2 3" key="1">
    <citation type="submission" date="2020-07" db="EMBL/GenBank/DDBJ databases">
        <authorList>
            <person name="Li M."/>
        </authorList>
    </citation>
    <scope>NUCLEOTIDE SEQUENCE [LARGE SCALE GENOMIC DNA]</scope>
    <source>
        <strain evidence="2 3">DSM 23284</strain>
    </source>
</reference>
<sequence length="245" mass="26106">MVDVAAGLSWIAFPLYAVIGLRVRGRTPRLPPAAGSPLGLAGEAGKPPTRLLVIGDSSAASVGIARQSDGMASRLAETLAPRLGGPVEWRAAGFNSATAGSLRDHVVHNLEPVVYSHILITVGFNDMKNFHSGRRWAKEFGGLIYALKARFPEARLYWSQMLDPAEMPALPPVLAAILRQRMRLFNRLGACLCGERGAVAIPPAVGLPPIGFCPDGIHPSEAGYLGWAEHVAPYMTEDGLETPQA</sequence>
<evidence type="ECO:0000313" key="2">
    <source>
        <dbReference type="EMBL" id="MBA4612165.1"/>
    </source>
</evidence>
<evidence type="ECO:0000259" key="1">
    <source>
        <dbReference type="Pfam" id="PF13472"/>
    </source>
</evidence>
<dbReference type="EMBL" id="JACEON010000009">
    <property type="protein sequence ID" value="MBA4612165.1"/>
    <property type="molecule type" value="Genomic_DNA"/>
</dbReference>
<gene>
    <name evidence="2" type="ORF">H1W37_10910</name>
</gene>
<organism evidence="2 3">
    <name type="scientific">Stappia taiwanensis</name>
    <dbReference type="NCBI Taxonomy" id="992267"/>
    <lineage>
        <taxon>Bacteria</taxon>
        <taxon>Pseudomonadati</taxon>
        <taxon>Pseudomonadota</taxon>
        <taxon>Alphaproteobacteria</taxon>
        <taxon>Hyphomicrobiales</taxon>
        <taxon>Stappiaceae</taxon>
        <taxon>Stappia</taxon>
    </lineage>
</organism>
<evidence type="ECO:0000313" key="3">
    <source>
        <dbReference type="Proteomes" id="UP000559404"/>
    </source>
</evidence>
<dbReference type="GO" id="GO:0016788">
    <property type="term" value="F:hydrolase activity, acting on ester bonds"/>
    <property type="evidence" value="ECO:0007669"/>
    <property type="project" value="UniProtKB-ARBA"/>
</dbReference>
<proteinExistence type="predicted"/>
<dbReference type="InterPro" id="IPR013830">
    <property type="entry name" value="SGNH_hydro"/>
</dbReference>
<name>A0A838XNT8_9HYPH</name>
<protein>
    <submittedName>
        <fullName evidence="2">SGNH/GDSL hydrolase family protein</fullName>
    </submittedName>
</protein>
<dbReference type="AlphaFoldDB" id="A0A838XNT8"/>
<dbReference type="Proteomes" id="UP000559404">
    <property type="component" value="Unassembled WGS sequence"/>
</dbReference>
<comment type="caution">
    <text evidence="2">The sequence shown here is derived from an EMBL/GenBank/DDBJ whole genome shotgun (WGS) entry which is preliminary data.</text>
</comment>
<reference evidence="2 3" key="2">
    <citation type="submission" date="2020-08" db="EMBL/GenBank/DDBJ databases">
        <title>Stappia taiwanensis sp. nov., isolated from a coastal thermal spring.</title>
        <authorList>
            <person name="Kampfer P."/>
        </authorList>
    </citation>
    <scope>NUCLEOTIDE SEQUENCE [LARGE SCALE GENOMIC DNA]</scope>
    <source>
        <strain evidence="2 3">DSM 23284</strain>
    </source>
</reference>
<dbReference type="RefSeq" id="WP_181760367.1">
    <property type="nucleotide sequence ID" value="NZ_BMCR01000003.1"/>
</dbReference>
<keyword evidence="3" id="KW-1185">Reference proteome</keyword>
<feature type="domain" description="SGNH hydrolase-type esterase" evidence="1">
    <location>
        <begin position="53"/>
        <end position="224"/>
    </location>
</feature>
<keyword evidence="2" id="KW-0378">Hydrolase</keyword>